<dbReference type="EMBL" id="BAAAJK010000024">
    <property type="protein sequence ID" value="GAA1393742.1"/>
    <property type="molecule type" value="Genomic_DNA"/>
</dbReference>
<gene>
    <name evidence="7" type="primary">pstS</name>
    <name evidence="7" type="ORF">GCM10009613_40760</name>
</gene>
<dbReference type="InterPro" id="IPR005673">
    <property type="entry name" value="ABC_phos-bd_PstS"/>
</dbReference>
<name>A0ABN1XZM7_9PSEU</name>
<evidence type="ECO:0000256" key="4">
    <source>
        <dbReference type="PIRNR" id="PIRNR002756"/>
    </source>
</evidence>
<keyword evidence="8" id="KW-1185">Reference proteome</keyword>
<feature type="chain" id="PRO_5045633639" description="Phosphate-binding protein" evidence="5">
    <location>
        <begin position="31"/>
        <end position="366"/>
    </location>
</feature>
<evidence type="ECO:0000256" key="2">
    <source>
        <dbReference type="ARBA" id="ARBA00022448"/>
    </source>
</evidence>
<dbReference type="SUPFAM" id="SSF53850">
    <property type="entry name" value="Periplasmic binding protein-like II"/>
    <property type="match status" value="1"/>
</dbReference>
<dbReference type="PANTHER" id="PTHR42996:SF1">
    <property type="entry name" value="PHOSPHATE-BINDING PROTEIN PSTS"/>
    <property type="match status" value="1"/>
</dbReference>
<feature type="domain" description="PBP" evidence="6">
    <location>
        <begin position="37"/>
        <end position="333"/>
    </location>
</feature>
<dbReference type="NCBIfam" id="TIGR00975">
    <property type="entry name" value="3a0107s03"/>
    <property type="match status" value="1"/>
</dbReference>
<evidence type="ECO:0000256" key="5">
    <source>
        <dbReference type="SAM" id="SignalP"/>
    </source>
</evidence>
<keyword evidence="3 4" id="KW-0592">Phosphate transport</keyword>
<protein>
    <recommendedName>
        <fullName evidence="4">Phosphate-binding protein</fullName>
    </recommendedName>
</protein>
<dbReference type="Proteomes" id="UP001501414">
    <property type="component" value="Unassembled WGS sequence"/>
</dbReference>
<dbReference type="InterPro" id="IPR050962">
    <property type="entry name" value="Phosphate-bind_PstS"/>
</dbReference>
<dbReference type="RefSeq" id="WP_344024868.1">
    <property type="nucleotide sequence ID" value="NZ_BAAAJK010000024.1"/>
</dbReference>
<evidence type="ECO:0000259" key="6">
    <source>
        <dbReference type="Pfam" id="PF12849"/>
    </source>
</evidence>
<reference evidence="7 8" key="1">
    <citation type="journal article" date="2019" name="Int. J. Syst. Evol. Microbiol.">
        <title>The Global Catalogue of Microorganisms (GCM) 10K type strain sequencing project: providing services to taxonomists for standard genome sequencing and annotation.</title>
        <authorList>
            <consortium name="The Broad Institute Genomics Platform"/>
            <consortium name="The Broad Institute Genome Sequencing Center for Infectious Disease"/>
            <person name="Wu L."/>
            <person name="Ma J."/>
        </authorList>
    </citation>
    <scope>NUCLEOTIDE SEQUENCE [LARGE SCALE GENOMIC DNA]</scope>
    <source>
        <strain evidence="7 8">JCM 11896</strain>
    </source>
</reference>
<dbReference type="PANTHER" id="PTHR42996">
    <property type="entry name" value="PHOSPHATE-BINDING PROTEIN PSTS"/>
    <property type="match status" value="1"/>
</dbReference>
<accession>A0ABN1XZM7</accession>
<dbReference type="Pfam" id="PF12849">
    <property type="entry name" value="PBP_like_2"/>
    <property type="match status" value="1"/>
</dbReference>
<comment type="caution">
    <text evidence="7">The sequence shown here is derived from an EMBL/GenBank/DDBJ whole genome shotgun (WGS) entry which is preliminary data.</text>
</comment>
<dbReference type="PIRSF" id="PIRSF002756">
    <property type="entry name" value="PstS"/>
    <property type="match status" value="1"/>
</dbReference>
<comment type="similarity">
    <text evidence="1 4">Belongs to the PstS family.</text>
</comment>
<evidence type="ECO:0000256" key="1">
    <source>
        <dbReference type="ARBA" id="ARBA00008725"/>
    </source>
</evidence>
<organism evidence="7 8">
    <name type="scientific">Pseudonocardia kongjuensis</name>
    <dbReference type="NCBI Taxonomy" id="102227"/>
    <lineage>
        <taxon>Bacteria</taxon>
        <taxon>Bacillati</taxon>
        <taxon>Actinomycetota</taxon>
        <taxon>Actinomycetes</taxon>
        <taxon>Pseudonocardiales</taxon>
        <taxon>Pseudonocardiaceae</taxon>
        <taxon>Pseudonocardia</taxon>
    </lineage>
</organism>
<keyword evidence="2 4" id="KW-0813">Transport</keyword>
<dbReference type="InterPro" id="IPR024370">
    <property type="entry name" value="PBP_domain"/>
</dbReference>
<dbReference type="Gene3D" id="3.40.190.10">
    <property type="entry name" value="Periplasmic binding protein-like II"/>
    <property type="match status" value="2"/>
</dbReference>
<proteinExistence type="inferred from homology"/>
<evidence type="ECO:0000313" key="7">
    <source>
        <dbReference type="EMBL" id="GAA1393742.1"/>
    </source>
</evidence>
<sequence>MKTKRRAPRARLAAVGVATTCALFVAGCGAANEGGGAAEGEGVSGTISGAGASSQQAAMQAWIAGFGDANPGATVNYDPVGSGGGRTQFIQGGVQFAGSDAYLHDEQLDEARQRCGGSVIEIPNYVSPIAIVFKLDGVQDLSLSPATIAGIFRGEITTWNDPAIVADNPGVTLPATAVTPVHRSDESGTTENLTDFLNQAAPDVWTDEADGNWPIQGGEAAQGTSGVIGAVNAGNGTIGYADASQAGDLGQANVKLGDQDVAPTAEAAAQIFEESQRVEGQGDGSFAYELNRTAAGGAYPVVLVSYLIACPTYPDQAQADVAKAFLSYVVSAEGQEAAAQAAGSAPLSDTLRGEITPVIDSISAGG</sequence>
<evidence type="ECO:0000256" key="3">
    <source>
        <dbReference type="ARBA" id="ARBA00022592"/>
    </source>
</evidence>
<dbReference type="CDD" id="cd13565">
    <property type="entry name" value="PBP2_PstS"/>
    <property type="match status" value="1"/>
</dbReference>
<evidence type="ECO:0000313" key="8">
    <source>
        <dbReference type="Proteomes" id="UP001501414"/>
    </source>
</evidence>
<keyword evidence="5" id="KW-0732">Signal</keyword>
<dbReference type="PROSITE" id="PS51257">
    <property type="entry name" value="PROKAR_LIPOPROTEIN"/>
    <property type="match status" value="1"/>
</dbReference>
<feature type="signal peptide" evidence="5">
    <location>
        <begin position="1"/>
        <end position="30"/>
    </location>
</feature>